<dbReference type="InterPro" id="IPR002464">
    <property type="entry name" value="DNA/RNA_helicase_DEAH_CS"/>
</dbReference>
<dbReference type="PROSITE" id="PS00690">
    <property type="entry name" value="DEAH_ATP_HELICASE"/>
    <property type="match status" value="1"/>
</dbReference>
<dbReference type="Pfam" id="PF04408">
    <property type="entry name" value="WHD_HA2"/>
    <property type="match status" value="1"/>
</dbReference>
<dbReference type="Gene3D" id="3.40.50.300">
    <property type="entry name" value="P-loop containing nucleotide triphosphate hydrolases"/>
    <property type="match status" value="2"/>
</dbReference>
<dbReference type="EMBL" id="GEBQ01026674">
    <property type="protein sequence ID" value="JAT13303.1"/>
    <property type="molecule type" value="Transcribed_RNA"/>
</dbReference>
<dbReference type="GO" id="GO:0002151">
    <property type="term" value="F:G-quadruplex RNA binding"/>
    <property type="evidence" value="ECO:0007669"/>
    <property type="project" value="TreeGrafter"/>
</dbReference>
<keyword evidence="5" id="KW-0347">Helicase</keyword>
<dbReference type="GO" id="GO:0003678">
    <property type="term" value="F:DNA helicase activity"/>
    <property type="evidence" value="ECO:0007669"/>
    <property type="project" value="TreeGrafter"/>
</dbReference>
<evidence type="ECO:0000256" key="2">
    <source>
        <dbReference type="ARBA" id="ARBA00012552"/>
    </source>
</evidence>
<dbReference type="AlphaFoldDB" id="A0A1B6KPD3"/>
<feature type="domain" description="Helicase C-terminal" evidence="10">
    <location>
        <begin position="525"/>
        <end position="698"/>
    </location>
</feature>
<proteinExistence type="inferred from homology"/>
<feature type="domain" description="Helicase ATP-binding" evidence="9">
    <location>
        <begin position="264"/>
        <end position="434"/>
    </location>
</feature>
<dbReference type="GO" id="GO:0003724">
    <property type="term" value="F:RNA helicase activity"/>
    <property type="evidence" value="ECO:0007669"/>
    <property type="project" value="UniProtKB-EC"/>
</dbReference>
<dbReference type="GO" id="GO:0005524">
    <property type="term" value="F:ATP binding"/>
    <property type="evidence" value="ECO:0007669"/>
    <property type="project" value="UniProtKB-KW"/>
</dbReference>
<evidence type="ECO:0000313" key="11">
    <source>
        <dbReference type="EMBL" id="JAT13303.1"/>
    </source>
</evidence>
<reference evidence="11" key="1">
    <citation type="submission" date="2015-11" db="EMBL/GenBank/DDBJ databases">
        <title>De novo transcriptome assembly of four potential Pierce s Disease insect vectors from Arizona vineyards.</title>
        <authorList>
            <person name="Tassone E.E."/>
        </authorList>
    </citation>
    <scope>NUCLEOTIDE SEQUENCE</scope>
</reference>
<name>A0A1B6KPD3_9HEMI</name>
<feature type="compositionally biased region" description="Basic residues" evidence="8">
    <location>
        <begin position="143"/>
        <end position="160"/>
    </location>
</feature>
<dbReference type="GO" id="GO:0051880">
    <property type="term" value="F:G-quadruplex DNA binding"/>
    <property type="evidence" value="ECO:0007669"/>
    <property type="project" value="TreeGrafter"/>
</dbReference>
<sequence>MDSEPSGSWGRGRGRRGKRNHIGKHREGGRGKGYIRGLMETRNRIENLEFMDEAASMDYIELKREDEREEYKREKPPPGLRGRALGLWYRDRKLKKRENKVEREPCIELSLDRGKEMAIRQMVDSIGTPLLVPIQTHIPERIIKKKRSRSHSRSRSRSRSKSPEEISVTIKKEPQKEEKPMTIGEKYKHLEESAFKRLFLRSITGSMTANLDDALQTRSKLSRDTDLDRELLEELKEKGRSHQYMEMQKFRRKLPAWDKREELLHMIENHQIIVISGETGCGKTTQVAQFILDHEIEGGRGSMCHIICTQPRRISAIGVADRVAAERNETVGDGGSVGYTIRLEAHPPRRRGSIMYCTTGVLLRMLETDPALTSVSHLILDEIHERDTISDFAITILKDIIPKRPDLRLILMSATLNAEHFSQYYNNCPAVNIPGFTFPVEEFYLEDVLQMTRFIPNPGQNSKFGKHRGTKRKEWRMKPKDKEEMLAFRGMVHPYLRELTASRNYSAEVINFLYDQESEELSLDLLTELIKYIDRSQGEGAILVFLPGWDKISALNRMLTQEGLTERAGYLVIPLHSMLSTVSQKTVFNRPPRGVRKIVIATNIAETSITIDDVVFVVDCGKIKMKNFDLNLNVTTLKEEWVSLANARQRRGRAGRVRDGVCYHLFTRAREQMLESYPIPEMLRTRLEEVILQAKMLQLGDIKPFLSKVLNPPEPKAIDLSLKLLNDLNALDNEENLTPLGYHLAKLPMDPQTGKMILMGALFAVIDPVFSVAASLSFKDAFVVPIEEEKVFFRKKKELAMGTKSDHLVLAEALTRWEAENETNGGWRFTKEYYLSPNTLSMLKDMKKQFAQHLHDMMFLSTYH</sequence>
<dbReference type="Gene3D" id="1.20.120.1080">
    <property type="match status" value="1"/>
</dbReference>
<dbReference type="InterPro" id="IPR048333">
    <property type="entry name" value="HA2_WH"/>
</dbReference>
<feature type="compositionally biased region" description="Basic residues" evidence="8">
    <location>
        <begin position="12"/>
        <end position="24"/>
    </location>
</feature>
<dbReference type="FunFam" id="3.40.50.300:FF:000284">
    <property type="entry name" value="probable ATP-dependent RNA helicase YTHDC2"/>
    <property type="match status" value="1"/>
</dbReference>
<feature type="region of interest" description="Disordered" evidence="8">
    <location>
        <begin position="1"/>
        <end position="33"/>
    </location>
</feature>
<keyword evidence="6" id="KW-0067">ATP-binding</keyword>
<dbReference type="SMART" id="SM00847">
    <property type="entry name" value="HA2"/>
    <property type="match status" value="1"/>
</dbReference>
<comment type="similarity">
    <text evidence="1">Belongs to the DEAD box helicase family. DEAH subfamily.</text>
</comment>
<dbReference type="GO" id="GO:0005634">
    <property type="term" value="C:nucleus"/>
    <property type="evidence" value="ECO:0007669"/>
    <property type="project" value="TreeGrafter"/>
</dbReference>
<dbReference type="InterPro" id="IPR001650">
    <property type="entry name" value="Helicase_C-like"/>
</dbReference>
<evidence type="ECO:0000259" key="9">
    <source>
        <dbReference type="PROSITE" id="PS51192"/>
    </source>
</evidence>
<evidence type="ECO:0000256" key="5">
    <source>
        <dbReference type="ARBA" id="ARBA00022806"/>
    </source>
</evidence>
<feature type="compositionally biased region" description="Basic and acidic residues" evidence="8">
    <location>
        <begin position="170"/>
        <end position="181"/>
    </location>
</feature>
<dbReference type="PROSITE" id="PS51192">
    <property type="entry name" value="HELICASE_ATP_BIND_1"/>
    <property type="match status" value="1"/>
</dbReference>
<evidence type="ECO:0000256" key="8">
    <source>
        <dbReference type="SAM" id="MobiDB-lite"/>
    </source>
</evidence>
<dbReference type="InterPro" id="IPR014001">
    <property type="entry name" value="Helicase_ATP-bd"/>
</dbReference>
<dbReference type="SMART" id="SM00487">
    <property type="entry name" value="DEXDc"/>
    <property type="match status" value="1"/>
</dbReference>
<keyword evidence="3" id="KW-0547">Nucleotide-binding</keyword>
<evidence type="ECO:0000259" key="10">
    <source>
        <dbReference type="PROSITE" id="PS51194"/>
    </source>
</evidence>
<protein>
    <recommendedName>
        <fullName evidence="2">RNA helicase</fullName>
        <ecNumber evidence="2">3.6.4.13</ecNumber>
    </recommendedName>
</protein>
<keyword evidence="7" id="KW-0694">RNA-binding</keyword>
<dbReference type="InterPro" id="IPR027417">
    <property type="entry name" value="P-loop_NTPase"/>
</dbReference>
<dbReference type="InterPro" id="IPR011545">
    <property type="entry name" value="DEAD/DEAH_box_helicase_dom"/>
</dbReference>
<dbReference type="PANTHER" id="PTHR18934">
    <property type="entry name" value="ATP-DEPENDENT RNA HELICASE"/>
    <property type="match status" value="1"/>
</dbReference>
<evidence type="ECO:0000256" key="6">
    <source>
        <dbReference type="ARBA" id="ARBA00022840"/>
    </source>
</evidence>
<evidence type="ECO:0000256" key="3">
    <source>
        <dbReference type="ARBA" id="ARBA00022741"/>
    </source>
</evidence>
<dbReference type="SMART" id="SM00490">
    <property type="entry name" value="HELICc"/>
    <property type="match status" value="1"/>
</dbReference>
<keyword evidence="4" id="KW-0378">Hydrolase</keyword>
<dbReference type="CDD" id="cd18791">
    <property type="entry name" value="SF2_C_RHA"/>
    <property type="match status" value="1"/>
</dbReference>
<dbReference type="FunFam" id="1.20.120.1080:FF:000002">
    <property type="entry name" value="Putative ATP-dependent RNA helicase DHX36"/>
    <property type="match status" value="1"/>
</dbReference>
<dbReference type="Pfam" id="PF21010">
    <property type="entry name" value="HA2_C"/>
    <property type="match status" value="1"/>
</dbReference>
<dbReference type="PROSITE" id="PS51194">
    <property type="entry name" value="HELICASE_CTER"/>
    <property type="match status" value="1"/>
</dbReference>
<evidence type="ECO:0000256" key="4">
    <source>
        <dbReference type="ARBA" id="ARBA00022801"/>
    </source>
</evidence>
<dbReference type="GO" id="GO:0005737">
    <property type="term" value="C:cytoplasm"/>
    <property type="evidence" value="ECO:0007669"/>
    <property type="project" value="TreeGrafter"/>
</dbReference>
<organism evidence="11">
    <name type="scientific">Graphocephala atropunctata</name>
    <dbReference type="NCBI Taxonomy" id="36148"/>
    <lineage>
        <taxon>Eukaryota</taxon>
        <taxon>Metazoa</taxon>
        <taxon>Ecdysozoa</taxon>
        <taxon>Arthropoda</taxon>
        <taxon>Hexapoda</taxon>
        <taxon>Insecta</taxon>
        <taxon>Pterygota</taxon>
        <taxon>Neoptera</taxon>
        <taxon>Paraneoptera</taxon>
        <taxon>Hemiptera</taxon>
        <taxon>Auchenorrhyncha</taxon>
        <taxon>Membracoidea</taxon>
        <taxon>Cicadellidae</taxon>
        <taxon>Cicadellinae</taxon>
        <taxon>Cicadellini</taxon>
        <taxon>Graphocephala</taxon>
    </lineage>
</organism>
<dbReference type="PANTHER" id="PTHR18934:SF237">
    <property type="entry name" value="ATP-DEPENDENT DNA_RNA HELICASE DHX36"/>
    <property type="match status" value="1"/>
</dbReference>
<feature type="region of interest" description="Disordered" evidence="8">
    <location>
        <begin position="141"/>
        <end position="181"/>
    </location>
</feature>
<dbReference type="GO" id="GO:0016787">
    <property type="term" value="F:hydrolase activity"/>
    <property type="evidence" value="ECO:0007669"/>
    <property type="project" value="UniProtKB-KW"/>
</dbReference>
<dbReference type="FunFam" id="3.40.50.300:FF:001528">
    <property type="entry name" value="ATP-dependent RNA helicase YTHDC2"/>
    <property type="match status" value="1"/>
</dbReference>
<feature type="non-terminal residue" evidence="11">
    <location>
        <position position="864"/>
    </location>
</feature>
<gene>
    <name evidence="11" type="ORF">g.36557</name>
</gene>
<dbReference type="SUPFAM" id="SSF52540">
    <property type="entry name" value="P-loop containing nucleoside triphosphate hydrolases"/>
    <property type="match status" value="1"/>
</dbReference>
<evidence type="ECO:0000256" key="7">
    <source>
        <dbReference type="ARBA" id="ARBA00022884"/>
    </source>
</evidence>
<accession>A0A1B6KPD3</accession>
<dbReference type="EC" id="3.6.4.13" evidence="2"/>
<evidence type="ECO:0000256" key="1">
    <source>
        <dbReference type="ARBA" id="ARBA00008792"/>
    </source>
</evidence>
<dbReference type="Pfam" id="PF00271">
    <property type="entry name" value="Helicase_C"/>
    <property type="match status" value="1"/>
</dbReference>
<dbReference type="InterPro" id="IPR007502">
    <property type="entry name" value="Helicase-assoc_dom"/>
</dbReference>
<dbReference type="Pfam" id="PF00270">
    <property type="entry name" value="DEAD"/>
    <property type="match status" value="1"/>
</dbReference>